<reference evidence="1" key="1">
    <citation type="submission" date="2010-12" db="EMBL/GenBank/DDBJ databases">
        <title>Complete sequence of Bacillus cellulosilyticus DSM 2522.</title>
        <authorList>
            <consortium name="US DOE Joint Genome Institute"/>
            <person name="Lucas S."/>
            <person name="Copeland A."/>
            <person name="Lapidus A."/>
            <person name="Cheng J.-F."/>
            <person name="Bruce D."/>
            <person name="Goodwin L."/>
            <person name="Pitluck S."/>
            <person name="Chertkov O."/>
            <person name="Detter J.C."/>
            <person name="Han C."/>
            <person name="Tapia R."/>
            <person name="Land M."/>
            <person name="Hauser L."/>
            <person name="Jeffries C."/>
            <person name="Kyrpides N."/>
            <person name="Ivanova N."/>
            <person name="Mikhailova N."/>
            <person name="Brumm P."/>
            <person name="Mead D."/>
            <person name="Woyke T."/>
        </authorList>
    </citation>
    <scope>NUCLEOTIDE SEQUENCE [LARGE SCALE GENOMIC DNA]</scope>
    <source>
        <strain evidence="1">DSM 2522</strain>
    </source>
</reference>
<organism evidence="1 2">
    <name type="scientific">Evansella cellulosilytica (strain ATCC 21833 / DSM 2522 / FERM P-1141 / JCM 9156 / N-4)</name>
    <name type="common">Bacillus cellulosilyticus</name>
    <dbReference type="NCBI Taxonomy" id="649639"/>
    <lineage>
        <taxon>Bacteria</taxon>
        <taxon>Bacillati</taxon>
        <taxon>Bacillota</taxon>
        <taxon>Bacilli</taxon>
        <taxon>Bacillales</taxon>
        <taxon>Bacillaceae</taxon>
        <taxon>Evansella</taxon>
    </lineage>
</organism>
<evidence type="ECO:0000313" key="1">
    <source>
        <dbReference type="EMBL" id="ADU30502.1"/>
    </source>
</evidence>
<dbReference type="Proteomes" id="UP000001401">
    <property type="component" value="Chromosome"/>
</dbReference>
<dbReference type="RefSeq" id="WP_013488837.1">
    <property type="nucleotide sequence ID" value="NC_014829.1"/>
</dbReference>
<evidence type="ECO:0000313" key="2">
    <source>
        <dbReference type="Proteomes" id="UP000001401"/>
    </source>
</evidence>
<dbReference type="AlphaFoldDB" id="E6TQJ1"/>
<sequence length="124" mass="14169">MSSYGEIVTGIYKTGKYVGKITEEKGDRSVVQVLAVLKHPQQGDLHQGKSAQVPYFHERRALSYLEKTNIPNVYIKAFEGEVPNYEESLKLSLLKAKEELQRESSDYANKALLLLNKLETEYFK</sequence>
<keyword evidence="1" id="KW-0418">Kinase</keyword>
<dbReference type="GO" id="GO:0016301">
    <property type="term" value="F:kinase activity"/>
    <property type="evidence" value="ECO:0007669"/>
    <property type="project" value="UniProtKB-KW"/>
</dbReference>
<dbReference type="SUPFAM" id="SSF141251">
    <property type="entry name" value="Kinase-associated protein B-like"/>
    <property type="match status" value="1"/>
</dbReference>
<dbReference type="eggNOG" id="ENOG5032UIM">
    <property type="taxonomic scope" value="Bacteria"/>
</dbReference>
<dbReference type="SMART" id="SM01298">
    <property type="entry name" value="KapB"/>
    <property type="match status" value="1"/>
</dbReference>
<dbReference type="Gene3D" id="2.30.30.430">
    <property type="entry name" value="Kinase associated protein B domain"/>
    <property type="match status" value="1"/>
</dbReference>
<dbReference type="KEGG" id="bco:Bcell_2242"/>
<dbReference type="OrthoDB" id="2407789at2"/>
<name>E6TQJ1_EVAC2</name>
<dbReference type="HOGENOM" id="CLU_139583_0_0_9"/>
<dbReference type="InterPro" id="IPR014916">
    <property type="entry name" value="KapB"/>
</dbReference>
<proteinExistence type="predicted"/>
<accession>E6TQJ1</accession>
<dbReference type="STRING" id="649639.Bcell_2242"/>
<protein>
    <submittedName>
        <fullName evidence="1">Kinase associated protein B</fullName>
    </submittedName>
</protein>
<dbReference type="EMBL" id="CP002394">
    <property type="protein sequence ID" value="ADU30502.1"/>
    <property type="molecule type" value="Genomic_DNA"/>
</dbReference>
<keyword evidence="2" id="KW-1185">Reference proteome</keyword>
<dbReference type="Pfam" id="PF08810">
    <property type="entry name" value="KapB"/>
    <property type="match status" value="1"/>
</dbReference>
<dbReference type="InterPro" id="IPR038080">
    <property type="entry name" value="KapB_sf"/>
</dbReference>
<keyword evidence="1" id="KW-0808">Transferase</keyword>
<gene>
    <name evidence="1" type="ordered locus">Bcell_2242</name>
</gene>